<dbReference type="CDD" id="cd17502">
    <property type="entry name" value="MFS_Azr1_MDR_like"/>
    <property type="match status" value="1"/>
</dbReference>
<dbReference type="AlphaFoldDB" id="A0A086ZHD1"/>
<evidence type="ECO:0000256" key="5">
    <source>
        <dbReference type="ARBA" id="ARBA00022692"/>
    </source>
</evidence>
<feature type="domain" description="Major facilitator superfamily (MFS) profile" evidence="10">
    <location>
        <begin position="31"/>
        <end position="529"/>
    </location>
</feature>
<dbReference type="FunFam" id="1.20.1720.10:FF:000004">
    <property type="entry name" value="EmrB/QacA family drug resistance transporter"/>
    <property type="match status" value="1"/>
</dbReference>
<dbReference type="PANTHER" id="PTHR23501">
    <property type="entry name" value="MAJOR FACILITATOR SUPERFAMILY"/>
    <property type="match status" value="1"/>
</dbReference>
<feature type="transmembrane region" description="Helical" evidence="9">
    <location>
        <begin position="374"/>
        <end position="391"/>
    </location>
</feature>
<evidence type="ECO:0000256" key="3">
    <source>
        <dbReference type="ARBA" id="ARBA00022448"/>
    </source>
</evidence>
<organism evidence="11 12">
    <name type="scientific">Bifidobacterium bohemicum DSM 22767</name>
    <dbReference type="NCBI Taxonomy" id="1437606"/>
    <lineage>
        <taxon>Bacteria</taxon>
        <taxon>Bacillati</taxon>
        <taxon>Actinomycetota</taxon>
        <taxon>Actinomycetes</taxon>
        <taxon>Bifidobacteriales</taxon>
        <taxon>Bifidobacteriaceae</taxon>
        <taxon>Bifidobacterium</taxon>
    </lineage>
</organism>
<evidence type="ECO:0000256" key="6">
    <source>
        <dbReference type="ARBA" id="ARBA00022989"/>
    </source>
</evidence>
<feature type="transmembrane region" description="Helical" evidence="9">
    <location>
        <begin position="154"/>
        <end position="172"/>
    </location>
</feature>
<dbReference type="PROSITE" id="PS50850">
    <property type="entry name" value="MFS"/>
    <property type="match status" value="1"/>
</dbReference>
<comment type="subcellular location">
    <subcellularLocation>
        <location evidence="1">Cell membrane</location>
        <topology evidence="1">Multi-pass membrane protein</topology>
    </subcellularLocation>
</comment>
<gene>
    <name evidence="11" type="ORF">BBOH_0738</name>
</gene>
<evidence type="ECO:0000313" key="12">
    <source>
        <dbReference type="Proteomes" id="UP000029096"/>
    </source>
</evidence>
<dbReference type="PANTHER" id="PTHR23501:SF197">
    <property type="entry name" value="COMD"/>
    <property type="match status" value="1"/>
</dbReference>
<feature type="transmembrane region" description="Helical" evidence="9">
    <location>
        <begin position="28"/>
        <end position="46"/>
    </location>
</feature>
<sequence>MPTTVVQTTGATPDAGQTQPRTPSKRDVLFVFIGLMVTMLMSSLSQTVLSTAMPTIVGDLGGVDRMTWVVTGYALAMTVMMPVYGRISDLFGRKPLLLIAIMLFMCGSTVGALAGSMDFLVSARVIQGLGGGGLMILSQSAIADVVPARERGKYMGVMGAVFAVSSVAGPLIGGWLTSGPGWRWAFWMNLPLGVLALAAVACFLHLPKPSKENQSHIDYFGMALIVAITLIIVLTCTNTSKLNTLNWVEVAAALVVLIALFVSVELKVKEPVMPMMLFSNSNFDVATIGALLIGVAMFGVLSYLPTYIQMTTGVTATQAGLLMVPMMASVLITSIISGNLVSKTGKYKAYPIVGTIIMALGLALTSTLKADSPVWMLCIYTMVFGLGLGLGQQILMLIVQDAFPAAIVGTATASFNYFKQVGATIGSAIVGSVFTSRLTGFVRDNLAAAMAHVAAAGAGTAGGRGMAAMKGATVLSPSDLTPRAVNALPGMLRTPIVDAYNSALLPIFLWMVPFMVAAVIVFFFVRQKELSTSIEH</sequence>
<dbReference type="Pfam" id="PF07690">
    <property type="entry name" value="MFS_1"/>
    <property type="match status" value="1"/>
</dbReference>
<keyword evidence="3" id="KW-0813">Transport</keyword>
<keyword evidence="7 9" id="KW-0472">Membrane</keyword>
<dbReference type="GO" id="GO:0022857">
    <property type="term" value="F:transmembrane transporter activity"/>
    <property type="evidence" value="ECO:0007669"/>
    <property type="project" value="InterPro"/>
</dbReference>
<dbReference type="InterPro" id="IPR036259">
    <property type="entry name" value="MFS_trans_sf"/>
</dbReference>
<dbReference type="InterPro" id="IPR020846">
    <property type="entry name" value="MFS_dom"/>
</dbReference>
<accession>A0A086ZHD1</accession>
<dbReference type="Gene3D" id="1.20.1250.20">
    <property type="entry name" value="MFS general substrate transporter like domains"/>
    <property type="match status" value="1"/>
</dbReference>
<evidence type="ECO:0000256" key="2">
    <source>
        <dbReference type="ARBA" id="ARBA00007520"/>
    </source>
</evidence>
<feature type="transmembrane region" description="Helical" evidence="9">
    <location>
        <begin position="66"/>
        <end position="84"/>
    </location>
</feature>
<dbReference type="NCBIfam" id="TIGR00711">
    <property type="entry name" value="efflux_EmrB"/>
    <property type="match status" value="1"/>
</dbReference>
<dbReference type="eggNOG" id="COG0477">
    <property type="taxonomic scope" value="Bacteria"/>
</dbReference>
<evidence type="ECO:0000313" key="11">
    <source>
        <dbReference type="EMBL" id="KFI45931.1"/>
    </source>
</evidence>
<keyword evidence="6 9" id="KW-1133">Transmembrane helix</keyword>
<reference evidence="11 12" key="1">
    <citation type="submission" date="2014-03" db="EMBL/GenBank/DDBJ databases">
        <title>Genomics of Bifidobacteria.</title>
        <authorList>
            <person name="Ventura M."/>
            <person name="Milani C."/>
            <person name="Lugli G.A."/>
        </authorList>
    </citation>
    <scope>NUCLEOTIDE SEQUENCE [LARGE SCALE GENOMIC DNA]</scope>
    <source>
        <strain evidence="11 12">DSM 22767</strain>
    </source>
</reference>
<dbReference type="RefSeq" id="WP_044098142.1">
    <property type="nucleotide sequence ID" value="NZ_JDUS01000018.1"/>
</dbReference>
<evidence type="ECO:0000259" key="10">
    <source>
        <dbReference type="PROSITE" id="PS50850"/>
    </source>
</evidence>
<dbReference type="SUPFAM" id="SSF103473">
    <property type="entry name" value="MFS general substrate transporter"/>
    <property type="match status" value="1"/>
</dbReference>
<comment type="similarity">
    <text evidence="2">Belongs to the major facilitator superfamily. TCR/Tet family.</text>
</comment>
<evidence type="ECO:0000256" key="8">
    <source>
        <dbReference type="SAM" id="MobiDB-lite"/>
    </source>
</evidence>
<feature type="transmembrane region" description="Helical" evidence="9">
    <location>
        <begin position="349"/>
        <end position="368"/>
    </location>
</feature>
<dbReference type="PRINTS" id="PR01036">
    <property type="entry name" value="TCRTETB"/>
</dbReference>
<feature type="transmembrane region" description="Helical" evidence="9">
    <location>
        <begin position="219"/>
        <end position="240"/>
    </location>
</feature>
<dbReference type="OrthoDB" id="7375466at2"/>
<feature type="region of interest" description="Disordered" evidence="8">
    <location>
        <begin position="1"/>
        <end position="22"/>
    </location>
</feature>
<dbReference type="InterPro" id="IPR004638">
    <property type="entry name" value="EmrB-like"/>
</dbReference>
<feature type="transmembrane region" description="Helical" evidence="9">
    <location>
        <begin position="316"/>
        <end position="337"/>
    </location>
</feature>
<dbReference type="EMBL" id="JGYP01000002">
    <property type="protein sequence ID" value="KFI45931.1"/>
    <property type="molecule type" value="Genomic_DNA"/>
</dbReference>
<evidence type="ECO:0000256" key="4">
    <source>
        <dbReference type="ARBA" id="ARBA00022475"/>
    </source>
</evidence>
<evidence type="ECO:0000256" key="9">
    <source>
        <dbReference type="SAM" id="Phobius"/>
    </source>
</evidence>
<evidence type="ECO:0000256" key="1">
    <source>
        <dbReference type="ARBA" id="ARBA00004651"/>
    </source>
</evidence>
<dbReference type="Gene3D" id="1.20.1720.10">
    <property type="entry name" value="Multidrug resistance protein D"/>
    <property type="match status" value="1"/>
</dbReference>
<dbReference type="InterPro" id="IPR011701">
    <property type="entry name" value="MFS"/>
</dbReference>
<feature type="transmembrane region" description="Helical" evidence="9">
    <location>
        <begin position="246"/>
        <end position="264"/>
    </location>
</feature>
<feature type="transmembrane region" description="Helical" evidence="9">
    <location>
        <begin position="285"/>
        <end position="304"/>
    </location>
</feature>
<comment type="caution">
    <text evidence="11">The sequence shown here is derived from an EMBL/GenBank/DDBJ whole genome shotgun (WGS) entry which is preliminary data.</text>
</comment>
<evidence type="ECO:0000256" key="7">
    <source>
        <dbReference type="ARBA" id="ARBA00023136"/>
    </source>
</evidence>
<dbReference type="GO" id="GO:0005886">
    <property type="term" value="C:plasma membrane"/>
    <property type="evidence" value="ECO:0007669"/>
    <property type="project" value="UniProtKB-SubCell"/>
</dbReference>
<protein>
    <submittedName>
        <fullName evidence="11">Drug resistance efflux protein</fullName>
    </submittedName>
</protein>
<feature type="transmembrane region" description="Helical" evidence="9">
    <location>
        <begin position="184"/>
        <end position="207"/>
    </location>
</feature>
<feature type="transmembrane region" description="Helical" evidence="9">
    <location>
        <begin position="503"/>
        <end position="525"/>
    </location>
</feature>
<keyword evidence="12" id="KW-1185">Reference proteome</keyword>
<keyword evidence="5 9" id="KW-0812">Transmembrane</keyword>
<feature type="transmembrane region" description="Helical" evidence="9">
    <location>
        <begin position="96"/>
        <end position="115"/>
    </location>
</feature>
<dbReference type="Proteomes" id="UP000029096">
    <property type="component" value="Unassembled WGS sequence"/>
</dbReference>
<name>A0A086ZHD1_9BIFI</name>
<keyword evidence="4" id="KW-1003">Cell membrane</keyword>
<proteinExistence type="inferred from homology"/>